<feature type="domain" description="PAS" evidence="9">
    <location>
        <begin position="1218"/>
        <end position="1281"/>
    </location>
</feature>
<dbReference type="InterPro" id="IPR050401">
    <property type="entry name" value="Cyclic_nucleotide_synthase"/>
</dbReference>
<dbReference type="Gene3D" id="3.30.70.1230">
    <property type="entry name" value="Nucleotide cyclase"/>
    <property type="match status" value="1"/>
</dbReference>
<protein>
    <submittedName>
        <fullName evidence="11">Adenylate and Guanylate cyclase catalytic domain containing protein</fullName>
    </submittedName>
</protein>
<dbReference type="InterPro" id="IPR001054">
    <property type="entry name" value="A/G_cyclase"/>
</dbReference>
<dbReference type="Gene3D" id="3.30.450.20">
    <property type="entry name" value="PAS domain"/>
    <property type="match status" value="1"/>
</dbReference>
<feature type="transmembrane region" description="Helical" evidence="8">
    <location>
        <begin position="147"/>
        <end position="173"/>
    </location>
</feature>
<dbReference type="PROSITE" id="PS50112">
    <property type="entry name" value="PAS"/>
    <property type="match status" value="1"/>
</dbReference>
<keyword evidence="5 8" id="KW-0472">Membrane</keyword>
<reference evidence="11" key="2">
    <citation type="journal article" date="2007" name="Science">
        <title>Draft genome sequence of the sexually transmitted pathogen Trichomonas vaginalis.</title>
        <authorList>
            <person name="Carlton J.M."/>
            <person name="Hirt R.P."/>
            <person name="Silva J.C."/>
            <person name="Delcher A.L."/>
            <person name="Schatz M."/>
            <person name="Zhao Q."/>
            <person name="Wortman J.R."/>
            <person name="Bidwell S.L."/>
            <person name="Alsmark U.C.M."/>
            <person name="Besteiro S."/>
            <person name="Sicheritz-Ponten T."/>
            <person name="Noel C.J."/>
            <person name="Dacks J.B."/>
            <person name="Foster P.G."/>
            <person name="Simillion C."/>
            <person name="Van de Peer Y."/>
            <person name="Miranda-Saavedra D."/>
            <person name="Barton G.J."/>
            <person name="Westrop G.D."/>
            <person name="Mueller S."/>
            <person name="Dessi D."/>
            <person name="Fiori P.L."/>
            <person name="Ren Q."/>
            <person name="Paulsen I."/>
            <person name="Zhang H."/>
            <person name="Bastida-Corcuera F.D."/>
            <person name="Simoes-Barbosa A."/>
            <person name="Brown M.T."/>
            <person name="Hayes R.D."/>
            <person name="Mukherjee M."/>
            <person name="Okumura C.Y."/>
            <person name="Schneider R."/>
            <person name="Smith A.J."/>
            <person name="Vanacova S."/>
            <person name="Villalvazo M."/>
            <person name="Haas B.J."/>
            <person name="Pertea M."/>
            <person name="Feldblyum T.V."/>
            <person name="Utterback T.R."/>
            <person name="Shu C.L."/>
            <person name="Osoegawa K."/>
            <person name="de Jong P.J."/>
            <person name="Hrdy I."/>
            <person name="Horvathova L."/>
            <person name="Zubacova Z."/>
            <person name="Dolezal P."/>
            <person name="Malik S.B."/>
            <person name="Logsdon J.M. Jr."/>
            <person name="Henze K."/>
            <person name="Gupta A."/>
            <person name="Wang C.C."/>
            <person name="Dunne R.L."/>
            <person name="Upcroft J.A."/>
            <person name="Upcroft P."/>
            <person name="White O."/>
            <person name="Salzberg S.L."/>
            <person name="Tang P."/>
            <person name="Chiu C.-H."/>
            <person name="Lee Y.-S."/>
            <person name="Embley T.M."/>
            <person name="Coombs G.H."/>
            <person name="Mottram J.C."/>
            <person name="Tachezy J."/>
            <person name="Fraser-Liggett C.M."/>
            <person name="Johnson P.J."/>
        </authorList>
    </citation>
    <scope>NUCLEOTIDE SEQUENCE [LARGE SCALE GENOMIC DNA]</scope>
    <source>
        <strain evidence="11">G3</strain>
    </source>
</reference>
<comment type="subcellular location">
    <subcellularLocation>
        <location evidence="1">Membrane</location>
    </subcellularLocation>
</comment>
<dbReference type="Pfam" id="PF13426">
    <property type="entry name" value="PAS_9"/>
    <property type="match status" value="1"/>
</dbReference>
<dbReference type="InterPro" id="IPR000014">
    <property type="entry name" value="PAS"/>
</dbReference>
<dbReference type="STRING" id="5722.A2EEV5"/>
<keyword evidence="2 8" id="KW-0812">Transmembrane</keyword>
<feature type="transmembrane region" description="Helical" evidence="8">
    <location>
        <begin position="104"/>
        <end position="126"/>
    </location>
</feature>
<feature type="transmembrane region" description="Helical" evidence="8">
    <location>
        <begin position="866"/>
        <end position="893"/>
    </location>
</feature>
<dbReference type="VEuPathDB" id="TrichDB:TVAG_213300"/>
<keyword evidence="12" id="KW-1185">Reference proteome</keyword>
<dbReference type="GO" id="GO:0004383">
    <property type="term" value="F:guanylate cyclase activity"/>
    <property type="evidence" value="ECO:0000318"/>
    <property type="project" value="GO_Central"/>
</dbReference>
<feature type="domain" description="Guanylate cyclase" evidence="10">
    <location>
        <begin position="1374"/>
        <end position="1506"/>
    </location>
</feature>
<dbReference type="InterPro" id="IPR029787">
    <property type="entry name" value="Nucleotide_cyclase"/>
</dbReference>
<dbReference type="VEuPathDB" id="TrichDB:TVAGG3_0061570"/>
<evidence type="ECO:0000256" key="7">
    <source>
        <dbReference type="SAM" id="MobiDB-lite"/>
    </source>
</evidence>
<sequence length="1564" mass="180391">MTSEEVLQHGHGQTSTTGESSSKSPFMLNSASSIEEKFPMWVNIFQNSEAYPITQSLLIALFFYQVLIMSAWPWQPYWEKVNHNKSIYWLKRIAFWKSDDSKDYNYAIIIGILFVLNVLSLVITKVQTLYYKYQRKFINSFNTPFKFYFDAFSVAVLFVNLIATGELFLKIAAGSKRPLIIISFIGGVLNELYLLSCFLIVQHLESTSLFIKQSMLLSFDSTHIVVLAIALHVATILYFILYYFENWSTLIAIAGNCGVYFYIIYKVLRDIFFVNAFINCSALGFACGNLYTNVMMIIVHFFPQIHYRFIVYGAPFIIIVFTVISSIFLFIRIHKIKKAMSLTFLDQEKANEYYDELQLDKNESKALLYLRLSFRYACPCFYNMTLINYIAARYQTERALTLCILCIAFFPCETSLQNRFEKQLKQNRKLHFKSKFLLFQTAMIRSLRHFTESTQTKLKLLELKNLTRQSEVLAKFGIDGEFDHQYLEHLASMCSRTRALWNEALNNFPNSAKMCEEYTKYLLEVECHFHETIFIKNKQMLIESGKYNVSDKCFKSFVKIFPQYLKNKIINTRGKIIKSSVNDKNNKQHGESSKNSTNSSRIIHASEEIELDSDTEEYIARNIMRMPRTRLALHRLLENRLPFSINMIKYITIFILFYLIAASLAVYLIYINLIRHHIHEMTHLRYLAKTRYYIALSNVCIFSQYFKEHGKITYYLNKFSEFKNISVHTNPVVNFEVDRFTDQILNFSSEATSNFNTLLHHVSDADDKGDNYQEMLKILFKPSSQLTIFEQYCAVNQTSTTSLASIVSLSVVNQRRIAGMPMLFYLNYEPDACEIANNFMSLLTQSTNLYDDFSLNQKNGAEKIKFVLKVAVITIIVVTLTGIFIPTIVIHIMTVKDEKNLKTIIKSFSLEAKSEAKESISVEKRDDSMSYGDMLKRTSKNAMILFALTVWAFCYIGVIMISVISAHGTTNNLIKLDEWNEHAANRLSLSAESLNALANIIIMKEVPDTYHSIEFHIQFIKLAGFLMQLLTNADFALINGTNTSSPCLYFDPILDELNIKNEEMPDDIENQPEYYQYLCIHNMLSIYNKYVMNIITDMMYFRNFDREEAANALFLMNYHMFNKIMNCSDRIIELSDVQWSNMQRQSIIISSLIIAGLIIYCILQYMYFHSRASSYRAALFVIKRFNPYALLNNKDFSRVFLKEKEYLYGEKLTLEASIIKNAHEAIFLTNAYGIVEVTNYAVNTLLGYNPEQILGQSITTFLCENNVEDVKNKMEMMRNKQISLYSEANYSVINDCSSCIPVNCSIIGMNYNSDTVNSFVFIMRNVQSLLDRKKEAEIEKAKSEKLLYQIMPRDIVVRINNGESDISFSVPFATIIFIDINKFSEYSSNLSPQDIMSNLSFYFAEIDRIASKYEMLNKIKLIGDIYMAACGLFHPNIEPIHHAEDTIKFALEVVDEIDNINRCLESHLSIRIGVNSSGPVIAGVLGSDKPLFDIIGDPINVAARLQSTGSPNQVHVSQATYELLKDTDFYISKVGDTFLKGKGVQTTYVVSNPIFCRVNLKKKD</sequence>
<keyword evidence="4 8" id="KW-1133">Transmembrane helix</keyword>
<feature type="transmembrane region" description="Helical" evidence="8">
    <location>
        <begin position="650"/>
        <end position="670"/>
    </location>
</feature>
<evidence type="ECO:0000256" key="5">
    <source>
        <dbReference type="ARBA" id="ARBA00023136"/>
    </source>
</evidence>
<evidence type="ECO:0000256" key="4">
    <source>
        <dbReference type="ARBA" id="ARBA00022989"/>
    </source>
</evidence>
<dbReference type="SUPFAM" id="SSF55785">
    <property type="entry name" value="PYP-like sensor domain (PAS domain)"/>
    <property type="match status" value="1"/>
</dbReference>
<dbReference type="Proteomes" id="UP000001542">
    <property type="component" value="Unassembled WGS sequence"/>
</dbReference>
<dbReference type="GO" id="GO:0006182">
    <property type="term" value="P:cGMP biosynthetic process"/>
    <property type="evidence" value="ECO:0000318"/>
    <property type="project" value="GO_Central"/>
</dbReference>
<dbReference type="SMART" id="SM00091">
    <property type="entry name" value="PAS"/>
    <property type="match status" value="1"/>
</dbReference>
<evidence type="ECO:0000259" key="10">
    <source>
        <dbReference type="PROSITE" id="PS50125"/>
    </source>
</evidence>
<reference evidence="11" key="1">
    <citation type="submission" date="2006-10" db="EMBL/GenBank/DDBJ databases">
        <authorList>
            <person name="Amadeo P."/>
            <person name="Zhao Q."/>
            <person name="Wortman J."/>
            <person name="Fraser-Liggett C."/>
            <person name="Carlton J."/>
        </authorList>
    </citation>
    <scope>NUCLEOTIDE SEQUENCE</scope>
    <source>
        <strain evidence="11">G3</strain>
    </source>
</reference>
<gene>
    <name evidence="11" type="ORF">TVAG_213300</name>
</gene>
<dbReference type="EMBL" id="DS113370">
    <property type="protein sequence ID" value="EAY08821.1"/>
    <property type="molecule type" value="Genomic_DNA"/>
</dbReference>
<dbReference type="CDD" id="cd07302">
    <property type="entry name" value="CHD"/>
    <property type="match status" value="1"/>
</dbReference>
<evidence type="ECO:0000256" key="2">
    <source>
        <dbReference type="ARBA" id="ARBA00022692"/>
    </source>
</evidence>
<feature type="transmembrane region" description="Helical" evidence="8">
    <location>
        <begin position="1147"/>
        <end position="1168"/>
    </location>
</feature>
<dbReference type="InterPro" id="IPR035965">
    <property type="entry name" value="PAS-like_dom_sf"/>
</dbReference>
<dbReference type="KEGG" id="tva:4766729"/>
<feature type="transmembrane region" description="Helical" evidence="8">
    <location>
        <begin position="56"/>
        <end position="74"/>
    </location>
</feature>
<feature type="transmembrane region" description="Helical" evidence="8">
    <location>
        <begin position="277"/>
        <end position="303"/>
    </location>
</feature>
<evidence type="ECO:0000256" key="1">
    <source>
        <dbReference type="ARBA" id="ARBA00004370"/>
    </source>
</evidence>
<organism evidence="11 12">
    <name type="scientific">Trichomonas vaginalis (strain ATCC PRA-98 / G3)</name>
    <dbReference type="NCBI Taxonomy" id="412133"/>
    <lineage>
        <taxon>Eukaryota</taxon>
        <taxon>Metamonada</taxon>
        <taxon>Parabasalia</taxon>
        <taxon>Trichomonadida</taxon>
        <taxon>Trichomonadidae</taxon>
        <taxon>Trichomonas</taxon>
    </lineage>
</organism>
<keyword evidence="6" id="KW-0456">Lyase</keyword>
<evidence type="ECO:0000256" key="6">
    <source>
        <dbReference type="ARBA" id="ARBA00023239"/>
    </source>
</evidence>
<dbReference type="GO" id="GO:0035556">
    <property type="term" value="P:intracellular signal transduction"/>
    <property type="evidence" value="ECO:0007669"/>
    <property type="project" value="InterPro"/>
</dbReference>
<feature type="transmembrane region" description="Helical" evidence="8">
    <location>
        <begin position="309"/>
        <end position="331"/>
    </location>
</feature>
<dbReference type="SMR" id="A2EEV5"/>
<dbReference type="PROSITE" id="PS50125">
    <property type="entry name" value="GUANYLATE_CYCLASE_2"/>
    <property type="match status" value="1"/>
</dbReference>
<dbReference type="PANTHER" id="PTHR11920">
    <property type="entry name" value="GUANYLYL CYCLASE"/>
    <property type="match status" value="1"/>
</dbReference>
<dbReference type="SMART" id="SM00044">
    <property type="entry name" value="CYCc"/>
    <property type="match status" value="1"/>
</dbReference>
<evidence type="ECO:0000313" key="11">
    <source>
        <dbReference type="EMBL" id="EAY08821.1"/>
    </source>
</evidence>
<evidence type="ECO:0000256" key="3">
    <source>
        <dbReference type="ARBA" id="ARBA00022741"/>
    </source>
</evidence>
<dbReference type="PANTHER" id="PTHR11920:SF335">
    <property type="entry name" value="GUANYLATE CYCLASE"/>
    <property type="match status" value="1"/>
</dbReference>
<feature type="transmembrane region" description="Helical" evidence="8">
    <location>
        <begin position="179"/>
        <end position="201"/>
    </location>
</feature>
<evidence type="ECO:0000256" key="8">
    <source>
        <dbReference type="SAM" id="Phobius"/>
    </source>
</evidence>
<accession>A2EEV5</accession>
<dbReference type="OrthoDB" id="1890790at2759"/>
<dbReference type="NCBIfam" id="TIGR00229">
    <property type="entry name" value="sensory_box"/>
    <property type="match status" value="1"/>
</dbReference>
<dbReference type="eggNOG" id="KOG1023">
    <property type="taxonomic scope" value="Eukaryota"/>
</dbReference>
<feature type="transmembrane region" description="Helical" evidence="8">
    <location>
        <begin position="222"/>
        <end position="241"/>
    </location>
</feature>
<dbReference type="GO" id="GO:0001653">
    <property type="term" value="F:peptide receptor activity"/>
    <property type="evidence" value="ECO:0000318"/>
    <property type="project" value="GO_Central"/>
</dbReference>
<feature type="region of interest" description="Disordered" evidence="7">
    <location>
        <begin position="1"/>
        <end position="26"/>
    </location>
</feature>
<proteinExistence type="predicted"/>
<feature type="transmembrane region" description="Helical" evidence="8">
    <location>
        <begin position="942"/>
        <end position="966"/>
    </location>
</feature>
<dbReference type="InParanoid" id="A2EEV5"/>
<dbReference type="GO" id="GO:0000166">
    <property type="term" value="F:nucleotide binding"/>
    <property type="evidence" value="ECO:0007669"/>
    <property type="project" value="UniProtKB-KW"/>
</dbReference>
<evidence type="ECO:0000259" key="9">
    <source>
        <dbReference type="PROSITE" id="PS50112"/>
    </source>
</evidence>
<dbReference type="GO" id="GO:0005886">
    <property type="term" value="C:plasma membrane"/>
    <property type="evidence" value="ECO:0000318"/>
    <property type="project" value="GO_Central"/>
</dbReference>
<feature type="transmembrane region" description="Helical" evidence="8">
    <location>
        <begin position="374"/>
        <end position="392"/>
    </location>
</feature>
<name>A2EEV5_TRIV3</name>
<feature type="transmembrane region" description="Helical" evidence="8">
    <location>
        <begin position="247"/>
        <end position="265"/>
    </location>
</feature>
<evidence type="ECO:0000313" key="12">
    <source>
        <dbReference type="Proteomes" id="UP000001542"/>
    </source>
</evidence>
<dbReference type="SUPFAM" id="SSF55073">
    <property type="entry name" value="Nucleotide cyclase"/>
    <property type="match status" value="1"/>
</dbReference>
<dbReference type="RefSeq" id="XP_001321044.1">
    <property type="nucleotide sequence ID" value="XM_001321009.1"/>
</dbReference>
<dbReference type="Pfam" id="PF00211">
    <property type="entry name" value="Guanylate_cyc"/>
    <property type="match status" value="1"/>
</dbReference>
<feature type="region of interest" description="Disordered" evidence="7">
    <location>
        <begin position="581"/>
        <end position="600"/>
    </location>
</feature>
<keyword evidence="3" id="KW-0547">Nucleotide-binding</keyword>
<dbReference type="GO" id="GO:0007168">
    <property type="term" value="P:receptor guanylyl cyclase signaling pathway"/>
    <property type="evidence" value="ECO:0000318"/>
    <property type="project" value="GO_Central"/>
</dbReference>